<feature type="compositionally biased region" description="Low complexity" evidence="1">
    <location>
        <begin position="208"/>
        <end position="220"/>
    </location>
</feature>
<dbReference type="Proteomes" id="UP000053989">
    <property type="component" value="Unassembled WGS sequence"/>
</dbReference>
<dbReference type="HOGENOM" id="CLU_716030_0_0_1"/>
<gene>
    <name evidence="2" type="ORF">SCLCIDRAFT_25773</name>
</gene>
<evidence type="ECO:0000313" key="3">
    <source>
        <dbReference type="Proteomes" id="UP000053989"/>
    </source>
</evidence>
<organism evidence="2 3">
    <name type="scientific">Scleroderma citrinum Foug A</name>
    <dbReference type="NCBI Taxonomy" id="1036808"/>
    <lineage>
        <taxon>Eukaryota</taxon>
        <taxon>Fungi</taxon>
        <taxon>Dikarya</taxon>
        <taxon>Basidiomycota</taxon>
        <taxon>Agaricomycotina</taxon>
        <taxon>Agaricomycetes</taxon>
        <taxon>Agaricomycetidae</taxon>
        <taxon>Boletales</taxon>
        <taxon>Sclerodermatineae</taxon>
        <taxon>Sclerodermataceae</taxon>
        <taxon>Scleroderma</taxon>
    </lineage>
</organism>
<evidence type="ECO:0000313" key="2">
    <source>
        <dbReference type="EMBL" id="KIM61632.1"/>
    </source>
</evidence>
<reference evidence="3" key="2">
    <citation type="submission" date="2015-01" db="EMBL/GenBank/DDBJ databases">
        <title>Evolutionary Origins and Diversification of the Mycorrhizal Mutualists.</title>
        <authorList>
            <consortium name="DOE Joint Genome Institute"/>
            <consortium name="Mycorrhizal Genomics Consortium"/>
            <person name="Kohler A."/>
            <person name="Kuo A."/>
            <person name="Nagy L.G."/>
            <person name="Floudas D."/>
            <person name="Copeland A."/>
            <person name="Barry K.W."/>
            <person name="Cichocki N."/>
            <person name="Veneault-Fourrey C."/>
            <person name="LaButti K."/>
            <person name="Lindquist E.A."/>
            <person name="Lipzen A."/>
            <person name="Lundell T."/>
            <person name="Morin E."/>
            <person name="Murat C."/>
            <person name="Riley R."/>
            <person name="Ohm R."/>
            <person name="Sun H."/>
            <person name="Tunlid A."/>
            <person name="Henrissat B."/>
            <person name="Grigoriev I.V."/>
            <person name="Hibbett D.S."/>
            <person name="Martin F."/>
        </authorList>
    </citation>
    <scope>NUCLEOTIDE SEQUENCE [LARGE SCALE GENOMIC DNA]</scope>
    <source>
        <strain evidence="3">Foug A</strain>
    </source>
</reference>
<sequence>MVKNAVFSVTRQQKLDPSSPFSLLDLGDDALELTFALMRMLGGHNNAFNYRQVIDRLSADSVDHISRATWVSDMTAENCDLPSCWSRGRQKALDILQTSKIPSTSYDFDSFFSLASGMDLLCIFGGGRYPSIDDAEDNEEVEFLLSSRVAPTVQTATSEHTHTGDGGPGPIQGEVDTGGSEGELDNDLDIDFDEAVEDELNAIDRDAPVSAPHPTASASPVAPPSGPGVCTEDYLWCDECKWVHKQSVCQLVITPDFTPKLTTRLLRVRGYTSVNKKSNDVVTGHLLRGDQFIVGDLFLTLVHTHNKTLALAFIRSTHIAQGGSARSHVQAATLMSPQGGMKVTGDIMILHPSVSSTMSSNDSLWLWTGAYLKASSAVPGTETKTL</sequence>
<dbReference type="OrthoDB" id="2691510at2759"/>
<dbReference type="EMBL" id="KN822050">
    <property type="protein sequence ID" value="KIM61632.1"/>
    <property type="molecule type" value="Genomic_DNA"/>
</dbReference>
<proteinExistence type="predicted"/>
<accession>A0A0C3A9T2</accession>
<reference evidence="2 3" key="1">
    <citation type="submission" date="2014-04" db="EMBL/GenBank/DDBJ databases">
        <authorList>
            <consortium name="DOE Joint Genome Institute"/>
            <person name="Kuo A."/>
            <person name="Kohler A."/>
            <person name="Nagy L.G."/>
            <person name="Floudas D."/>
            <person name="Copeland A."/>
            <person name="Barry K.W."/>
            <person name="Cichocki N."/>
            <person name="Veneault-Fourrey C."/>
            <person name="LaButti K."/>
            <person name="Lindquist E.A."/>
            <person name="Lipzen A."/>
            <person name="Lundell T."/>
            <person name="Morin E."/>
            <person name="Murat C."/>
            <person name="Sun H."/>
            <person name="Tunlid A."/>
            <person name="Henrissat B."/>
            <person name="Grigoriev I.V."/>
            <person name="Hibbett D.S."/>
            <person name="Martin F."/>
            <person name="Nordberg H.P."/>
            <person name="Cantor M.N."/>
            <person name="Hua S.X."/>
        </authorList>
    </citation>
    <scope>NUCLEOTIDE SEQUENCE [LARGE SCALE GENOMIC DNA]</scope>
    <source>
        <strain evidence="2 3">Foug A</strain>
    </source>
</reference>
<keyword evidence="3" id="KW-1185">Reference proteome</keyword>
<feature type="region of interest" description="Disordered" evidence="1">
    <location>
        <begin position="206"/>
        <end position="227"/>
    </location>
</feature>
<dbReference type="AlphaFoldDB" id="A0A0C3A9T2"/>
<evidence type="ECO:0000256" key="1">
    <source>
        <dbReference type="SAM" id="MobiDB-lite"/>
    </source>
</evidence>
<protein>
    <submittedName>
        <fullName evidence="2">Uncharacterized protein</fullName>
    </submittedName>
</protein>
<dbReference type="InParanoid" id="A0A0C3A9T2"/>
<name>A0A0C3A9T2_9AGAM</name>
<feature type="region of interest" description="Disordered" evidence="1">
    <location>
        <begin position="154"/>
        <end position="186"/>
    </location>
</feature>